<keyword evidence="3" id="KW-1185">Reference proteome</keyword>
<protein>
    <submittedName>
        <fullName evidence="2">Uncharacterized protein</fullName>
    </submittedName>
</protein>
<sequence>MLPAQDLEADGIRQDRESLLRAGERALSEEGDLRAARRSFDAAYRAAEDAGDHEALARAALGLGGLWVNEHRTAADALPVQARQRGALHALDPRSPLALRLRARIAAEADYRAGRHDSVLAVLADVRQAGDPVALAEALSLAHHCVLGPGHERLRLRLAEDLTREAARTGRRGDLLMGLLWRTVDLFLAGDPHAERCLSELRELLARRDHLAIGYVVSAMEVMLAIRTGRFGHAEALATGCAERGERAGDRDVPAWYGVQMLTIRWYQGRVAEMVPALSELVTSPMLGTIDNSYFAGLAVAAAAAGDRRRAAGALARLGGRDLAALPRSRTWLVSMYGVVETAHLLGDTDRAAQAYELLVPCARLPVVASLGVTCLGSVQHVLGTAMLTCGDLDRAVEHLRAAVEEDLALGHWPAAALARRRLARALALRDGPHDATARRELALADQEMAELGMAPPPEPEPGPGHPARPEPRAVTCRRSGRQWRLESGGRAVLVDHSVGMRYLAVLLANPGHEIPAADLAAGPAHPGAALADPALPHAGGGSVQPVLDEVARREYRERLARLRAEIDRLADAGRLQQAAAVQAERDWLISELAAATGMGGRPRRFGGEDERARVSVGKAIRRALARVTEADPDIGEHLRATVHTGLYCCYRPG</sequence>
<evidence type="ECO:0000313" key="2">
    <source>
        <dbReference type="EMBL" id="GII76592.1"/>
    </source>
</evidence>
<proteinExistence type="predicted"/>
<name>A0A919QZ07_9ACTN</name>
<comment type="caution">
    <text evidence="2">The sequence shown here is derived from an EMBL/GenBank/DDBJ whole genome shotgun (WGS) entry which is preliminary data.</text>
</comment>
<feature type="region of interest" description="Disordered" evidence="1">
    <location>
        <begin position="452"/>
        <end position="473"/>
    </location>
</feature>
<dbReference type="RefSeq" id="WP_239137093.1">
    <property type="nucleotide sequence ID" value="NZ_BOOU01000024.1"/>
</dbReference>
<dbReference type="Proteomes" id="UP000655287">
    <property type="component" value="Unassembled WGS sequence"/>
</dbReference>
<evidence type="ECO:0000256" key="1">
    <source>
        <dbReference type="SAM" id="MobiDB-lite"/>
    </source>
</evidence>
<accession>A0A919QZ07</accession>
<dbReference type="EMBL" id="BOOU01000024">
    <property type="protein sequence ID" value="GII76592.1"/>
    <property type="molecule type" value="Genomic_DNA"/>
</dbReference>
<feature type="compositionally biased region" description="Pro residues" evidence="1">
    <location>
        <begin position="455"/>
        <end position="467"/>
    </location>
</feature>
<organism evidence="2 3">
    <name type="scientific">Sphaerisporangium rufum</name>
    <dbReference type="NCBI Taxonomy" id="1381558"/>
    <lineage>
        <taxon>Bacteria</taxon>
        <taxon>Bacillati</taxon>
        <taxon>Actinomycetota</taxon>
        <taxon>Actinomycetes</taxon>
        <taxon>Streptosporangiales</taxon>
        <taxon>Streptosporangiaceae</taxon>
        <taxon>Sphaerisporangium</taxon>
    </lineage>
</organism>
<gene>
    <name evidence="2" type="ORF">Sru01_15740</name>
</gene>
<reference evidence="2" key="1">
    <citation type="submission" date="2021-01" db="EMBL/GenBank/DDBJ databases">
        <title>Whole genome shotgun sequence of Sphaerisporangium rufum NBRC 109079.</title>
        <authorList>
            <person name="Komaki H."/>
            <person name="Tamura T."/>
        </authorList>
    </citation>
    <scope>NUCLEOTIDE SEQUENCE</scope>
    <source>
        <strain evidence="2">NBRC 109079</strain>
    </source>
</reference>
<evidence type="ECO:0000313" key="3">
    <source>
        <dbReference type="Proteomes" id="UP000655287"/>
    </source>
</evidence>
<dbReference type="AlphaFoldDB" id="A0A919QZ07"/>